<feature type="domain" description="NADP-dependent oxidoreductase" evidence="2">
    <location>
        <begin position="329"/>
        <end position="652"/>
    </location>
</feature>
<evidence type="ECO:0000256" key="1">
    <source>
        <dbReference type="ARBA" id="ARBA00023002"/>
    </source>
</evidence>
<accession>A0AAD9GFF4</accession>
<reference evidence="3" key="1">
    <citation type="journal article" date="2014" name="Nucleic Acids Res.">
        <title>The evolutionary dynamics of variant antigen genes in Babesia reveal a history of genomic innovation underlying host-parasite interaction.</title>
        <authorList>
            <person name="Jackson A.P."/>
            <person name="Otto T.D."/>
            <person name="Darby A."/>
            <person name="Ramaprasad A."/>
            <person name="Xia D."/>
            <person name="Echaide I.E."/>
            <person name="Farber M."/>
            <person name="Gahlot S."/>
            <person name="Gamble J."/>
            <person name="Gupta D."/>
            <person name="Gupta Y."/>
            <person name="Jackson L."/>
            <person name="Malandrin L."/>
            <person name="Malas T.B."/>
            <person name="Moussa E."/>
            <person name="Nair M."/>
            <person name="Reid A.J."/>
            <person name="Sanders M."/>
            <person name="Sharma J."/>
            <person name="Tracey A."/>
            <person name="Quail M.A."/>
            <person name="Weir W."/>
            <person name="Wastling J.M."/>
            <person name="Hall N."/>
            <person name="Willadsen P."/>
            <person name="Lingelbach K."/>
            <person name="Shiels B."/>
            <person name="Tait A."/>
            <person name="Berriman M."/>
            <person name="Allred D.R."/>
            <person name="Pain A."/>
        </authorList>
    </citation>
    <scope>NUCLEOTIDE SEQUENCE</scope>
    <source>
        <strain evidence="3">1802A</strain>
    </source>
</reference>
<dbReference type="InterPro" id="IPR036812">
    <property type="entry name" value="NAD(P)_OxRdtase_dom_sf"/>
</dbReference>
<evidence type="ECO:0000313" key="4">
    <source>
        <dbReference type="Proteomes" id="UP001195914"/>
    </source>
</evidence>
<dbReference type="Gene3D" id="3.20.20.100">
    <property type="entry name" value="NADP-dependent oxidoreductase domain"/>
    <property type="match status" value="1"/>
</dbReference>
<dbReference type="GO" id="GO:0016491">
    <property type="term" value="F:oxidoreductase activity"/>
    <property type="evidence" value="ECO:0007669"/>
    <property type="project" value="UniProtKB-KW"/>
</dbReference>
<dbReference type="SUPFAM" id="SSF51430">
    <property type="entry name" value="NAD(P)-linked oxidoreductase"/>
    <property type="match status" value="1"/>
</dbReference>
<keyword evidence="1" id="KW-0560">Oxidoreductase</keyword>
<sequence length="680" mass="77998">MALAFHACSMEARCFIANDHNRGHLNTLDEVIRGLPYDSDDEDLKKEHAPTPVSPKDAGELWEKYKHRFPPVPTEDDIYERIANIPVTKIKINGCEIEVRQGGLGLPWFIDSVNREKFLNSFEPGFVQEAASQMENLYHRIPFFHDEDHWLPLPGIPASYLPNIRVVEHRTDVEGYEYVTVLHDSERNYTWTYEMSTRERAESFDGKGPLELYELSPSGIRPIRAKCDKYKPFVPVDYFNVPKDVTMFFPRKPLDTGVFRLPKLDDVMNIKMRNMNRDHVLQAQKSNAPFGYLQPYQNFWKTESTKEHKSGSIVRFRRLGGSDLVVSDICLGTMTFGGTVSESSAHKLLDYACDEFGINFVDTAELYPLPASSATYGECESLIGRWLARRGGAFRSKIVLSTKIAGRSPHLTWLRDGECTLSKSNIINAVDGCLSRLKTDYIDLLQFHWPDRYVPMQETGDFDEVLFDAERMEESVPVPMEEQVEAIRTLLDQGKIRHWGLSNETPFGLLRFWNLARAAGIVEPASVQLNYNLLCRNDVEKGFVELCRPQNTGIAILAYGPLAGGILTGKYLEYVDTTTAARLLRFPSYMSRYRGSLAARAVKDYYDIAMWYKYPNLCALSMRWVLTRPFICSTIIGVSDLYQLRENLHCLNPSLGVTDRMERELNQLHWKWRDPLRICQ</sequence>
<gene>
    <name evidence="3" type="ORF">X943_001866</name>
</gene>
<dbReference type="InterPro" id="IPR050523">
    <property type="entry name" value="AKR_Detox_Biosynth"/>
</dbReference>
<dbReference type="Pfam" id="PF00248">
    <property type="entry name" value="Aldo_ket_red"/>
    <property type="match status" value="1"/>
</dbReference>
<comment type="caution">
    <text evidence="3">The sequence shown here is derived from an EMBL/GenBank/DDBJ whole genome shotgun (WGS) entry which is preliminary data.</text>
</comment>
<proteinExistence type="predicted"/>
<evidence type="ECO:0000313" key="3">
    <source>
        <dbReference type="EMBL" id="KAK1937437.1"/>
    </source>
</evidence>
<organism evidence="3 4">
    <name type="scientific">Babesia divergens</name>
    <dbReference type="NCBI Taxonomy" id="32595"/>
    <lineage>
        <taxon>Eukaryota</taxon>
        <taxon>Sar</taxon>
        <taxon>Alveolata</taxon>
        <taxon>Apicomplexa</taxon>
        <taxon>Aconoidasida</taxon>
        <taxon>Piroplasmida</taxon>
        <taxon>Babesiidae</taxon>
        <taxon>Babesia</taxon>
    </lineage>
</organism>
<dbReference type="CDD" id="cd19094">
    <property type="entry name" value="AKR_Tas-like"/>
    <property type="match status" value="1"/>
</dbReference>
<dbReference type="AlphaFoldDB" id="A0AAD9GFF4"/>
<dbReference type="InterPro" id="IPR023210">
    <property type="entry name" value="NADP_OxRdtase_dom"/>
</dbReference>
<evidence type="ECO:0000259" key="2">
    <source>
        <dbReference type="Pfam" id="PF00248"/>
    </source>
</evidence>
<protein>
    <submittedName>
        <fullName evidence="3">Aldo-keto reductase</fullName>
    </submittedName>
</protein>
<dbReference type="Proteomes" id="UP001195914">
    <property type="component" value="Unassembled WGS sequence"/>
</dbReference>
<dbReference type="PANTHER" id="PTHR43364:SF4">
    <property type="entry name" value="NAD(P)-LINKED OXIDOREDUCTASE SUPERFAMILY PROTEIN"/>
    <property type="match status" value="1"/>
</dbReference>
<dbReference type="EMBL" id="JAHBMH010000033">
    <property type="protein sequence ID" value="KAK1937437.1"/>
    <property type="molecule type" value="Genomic_DNA"/>
</dbReference>
<reference evidence="3" key="2">
    <citation type="submission" date="2021-05" db="EMBL/GenBank/DDBJ databases">
        <authorList>
            <person name="Pain A."/>
        </authorList>
    </citation>
    <scope>NUCLEOTIDE SEQUENCE</scope>
    <source>
        <strain evidence="3">1802A</strain>
    </source>
</reference>
<keyword evidence="4" id="KW-1185">Reference proteome</keyword>
<name>A0AAD9GFF4_BABDI</name>
<dbReference type="PANTHER" id="PTHR43364">
    <property type="entry name" value="NADH-SPECIFIC METHYLGLYOXAL REDUCTASE-RELATED"/>
    <property type="match status" value="1"/>
</dbReference>